<accession>A0A1Z9YZS7</accession>
<dbReference type="OrthoDB" id="5298361at2"/>
<organism evidence="1 2">
    <name type="scientific">Acinetobacter populi</name>
    <dbReference type="NCBI Taxonomy" id="1582270"/>
    <lineage>
        <taxon>Bacteria</taxon>
        <taxon>Pseudomonadati</taxon>
        <taxon>Pseudomonadota</taxon>
        <taxon>Gammaproteobacteria</taxon>
        <taxon>Moraxellales</taxon>
        <taxon>Moraxellaceae</taxon>
        <taxon>Acinetobacter</taxon>
    </lineage>
</organism>
<keyword evidence="1" id="KW-0238">DNA-binding</keyword>
<evidence type="ECO:0000313" key="2">
    <source>
        <dbReference type="Proteomes" id="UP000196536"/>
    </source>
</evidence>
<proteinExistence type="predicted"/>
<dbReference type="InterPro" id="IPR037914">
    <property type="entry name" value="SpoVT-AbrB_sf"/>
</dbReference>
<dbReference type="GO" id="GO:0003677">
    <property type="term" value="F:DNA binding"/>
    <property type="evidence" value="ECO:0007669"/>
    <property type="project" value="UniProtKB-KW"/>
</dbReference>
<gene>
    <name evidence="1" type="ORF">CAP51_08215</name>
</gene>
<sequence length="87" mass="10111">MQNFNSRVFMNGNSQAIRIPQELRLDTKRVSIRKNEHGDLVIHPLPDIEKSRGDALLKVVQGFDDDFVEILEKNRLEDNPIQEREAL</sequence>
<dbReference type="PANTHER" id="PTHR37550:SF3">
    <property type="entry name" value="ANTITOXIN VAPB1"/>
    <property type="match status" value="1"/>
</dbReference>
<evidence type="ECO:0000313" key="1">
    <source>
        <dbReference type="EMBL" id="OUY07709.1"/>
    </source>
</evidence>
<dbReference type="Gene3D" id="2.10.260.10">
    <property type="match status" value="1"/>
</dbReference>
<reference evidence="1 2" key="1">
    <citation type="submission" date="2017-05" db="EMBL/GenBank/DDBJ databases">
        <title>Acinetobacter populi ANC 5415 (= PBJ7), whole genome shotgun sequencing project.</title>
        <authorList>
            <person name="Nemec A."/>
            <person name="Radolfova-Krizova L."/>
        </authorList>
    </citation>
    <scope>NUCLEOTIDE SEQUENCE [LARGE SCALE GENOMIC DNA]</scope>
    <source>
        <strain evidence="1 2">PBJ7</strain>
    </source>
</reference>
<name>A0A1Z9YZS7_9GAMM</name>
<dbReference type="Proteomes" id="UP000196536">
    <property type="component" value="Unassembled WGS sequence"/>
</dbReference>
<dbReference type="RefSeq" id="WP_087620256.1">
    <property type="nucleotide sequence ID" value="NZ_NEXX01000002.1"/>
</dbReference>
<keyword evidence="2" id="KW-1185">Reference proteome</keyword>
<dbReference type="AlphaFoldDB" id="A0A1Z9YZS7"/>
<dbReference type="EMBL" id="NEXX01000002">
    <property type="protein sequence ID" value="OUY07709.1"/>
    <property type="molecule type" value="Genomic_DNA"/>
</dbReference>
<dbReference type="InterPro" id="IPR051734">
    <property type="entry name" value="VapB_TA_antitoxins"/>
</dbReference>
<protein>
    <submittedName>
        <fullName evidence="1">AbrB/MazE/SpoVT family DNA-binding domain-containing protein</fullName>
    </submittedName>
</protein>
<dbReference type="PANTHER" id="PTHR37550">
    <property type="entry name" value="ANTITOXIN VAPB1"/>
    <property type="match status" value="1"/>
</dbReference>
<comment type="caution">
    <text evidence="1">The sequence shown here is derived from an EMBL/GenBank/DDBJ whole genome shotgun (WGS) entry which is preliminary data.</text>
</comment>
<dbReference type="SUPFAM" id="SSF89447">
    <property type="entry name" value="AbrB/MazE/MraZ-like"/>
    <property type="match status" value="1"/>
</dbReference>